<gene>
    <name evidence="2" type="ORF">CJ203_08430</name>
</gene>
<sequence length="268" mass="30245">MIKQVRDMAGHDQFNPTPRQQFSSGRELINAVKSRREQAQAFKALAQDVDAEIADGLDQYDPELIDGVRVLWITPGTAARDETAFRHALKTGHRLRQQGQRLSDAAIIDAYEHAYNIAHTHGGAGRDNEMPPMRDRQTMARRVRGYVTQSKSEAYSGSSALGKSTSSERKALATMGRRGGQKAAQRWKTDPQGEYARGRRAVMSKTHRKKKVQGTKNRQKVGQFVNEYWIETDRLPTWREIQSETGFSRATVARHIASLKELGEWPEA</sequence>
<protein>
    <recommendedName>
        <fullName evidence="4">RepA protein</fullName>
    </recommendedName>
</protein>
<dbReference type="Gene3D" id="1.10.10.10">
    <property type="entry name" value="Winged helix-like DNA-binding domain superfamily/Winged helix DNA-binding domain"/>
    <property type="match status" value="1"/>
</dbReference>
<evidence type="ECO:0008006" key="4">
    <source>
        <dbReference type="Google" id="ProtNLM"/>
    </source>
</evidence>
<organism evidence="2 3">
    <name type="scientific">Corynebacterium tuscaniense</name>
    <dbReference type="NCBI Taxonomy" id="302449"/>
    <lineage>
        <taxon>Bacteria</taxon>
        <taxon>Bacillati</taxon>
        <taxon>Actinomycetota</taxon>
        <taxon>Actinomycetes</taxon>
        <taxon>Mycobacteriales</taxon>
        <taxon>Corynebacteriaceae</taxon>
        <taxon>Corynebacterium</taxon>
    </lineage>
</organism>
<dbReference type="InterPro" id="IPR036390">
    <property type="entry name" value="WH_DNA-bd_sf"/>
</dbReference>
<proteinExistence type="predicted"/>
<reference evidence="2 3" key="1">
    <citation type="submission" date="2017-09" db="EMBL/GenBank/DDBJ databases">
        <title>Bacterial strain isolated from the female urinary microbiota.</title>
        <authorList>
            <person name="Thomas-White K."/>
            <person name="Kumar N."/>
            <person name="Forster S."/>
            <person name="Putonti C."/>
            <person name="Lawley T."/>
            <person name="Wolfe A.J."/>
        </authorList>
    </citation>
    <scope>NUCLEOTIDE SEQUENCE [LARGE SCALE GENOMIC DNA]</scope>
    <source>
        <strain evidence="2 3">UMB0792</strain>
    </source>
</reference>
<comment type="caution">
    <text evidence="2">The sequence shown here is derived from an EMBL/GenBank/DDBJ whole genome shotgun (WGS) entry which is preliminary data.</text>
</comment>
<dbReference type="InterPro" id="IPR036388">
    <property type="entry name" value="WH-like_DNA-bd_sf"/>
</dbReference>
<dbReference type="EMBL" id="PNHG01000012">
    <property type="protein sequence ID" value="PMC64004.1"/>
    <property type="molecule type" value="Genomic_DNA"/>
</dbReference>
<dbReference type="Proteomes" id="UP000235836">
    <property type="component" value="Unassembled WGS sequence"/>
</dbReference>
<dbReference type="AlphaFoldDB" id="A0A2N6T3X8"/>
<accession>A0A2N6T3X8</accession>
<feature type="compositionally biased region" description="Basic and acidic residues" evidence="1">
    <location>
        <begin position="1"/>
        <end position="10"/>
    </location>
</feature>
<keyword evidence="3" id="KW-1185">Reference proteome</keyword>
<evidence type="ECO:0000313" key="3">
    <source>
        <dbReference type="Proteomes" id="UP000235836"/>
    </source>
</evidence>
<evidence type="ECO:0000313" key="2">
    <source>
        <dbReference type="EMBL" id="PMC64004.1"/>
    </source>
</evidence>
<feature type="compositionally biased region" description="Polar residues" evidence="1">
    <location>
        <begin position="14"/>
        <end position="23"/>
    </location>
</feature>
<feature type="region of interest" description="Disordered" evidence="1">
    <location>
        <begin position="1"/>
        <end position="23"/>
    </location>
</feature>
<evidence type="ECO:0000256" key="1">
    <source>
        <dbReference type="SAM" id="MobiDB-lite"/>
    </source>
</evidence>
<dbReference type="SUPFAM" id="SSF46785">
    <property type="entry name" value="Winged helix' DNA-binding domain"/>
    <property type="match status" value="1"/>
</dbReference>
<name>A0A2N6T3X8_9CORY</name>